<name>A0A2H0TGB0_9BACT</name>
<accession>A0A2H0TGB0</accession>
<gene>
    <name evidence="1" type="ORF">COU46_00745</name>
</gene>
<comment type="caution">
    <text evidence="1">The sequence shown here is derived from an EMBL/GenBank/DDBJ whole genome shotgun (WGS) entry which is preliminary data.</text>
</comment>
<dbReference type="Proteomes" id="UP000229383">
    <property type="component" value="Unassembled WGS sequence"/>
</dbReference>
<sequence>MAGANLAINGETFKLQFAQQSGTCDTGFVGETYADVTAATVIAYNDNATPLDGDNLTANANDPTHGADTIVNQDYEELNNFTNSVAAIPLGQDGKWDFSLKDNGATASTAYCLRAVLSTGTVLNTYTVIPQITTAAPAQTITFSLGANSVNLGTLSSGAVSTGSHTIIVGTNAANGVVVTYSGSTLTSGTNTITAMSTAAASSVGTEQFGINSKLNTTPAVGAECSGTTPIAAAATGYSTVDNFKFVSGETVVSSAGSINDTTCTISYIANISAPTEAGTYNSTLTFIATGTF</sequence>
<evidence type="ECO:0000313" key="1">
    <source>
        <dbReference type="EMBL" id="PIR70572.1"/>
    </source>
</evidence>
<evidence type="ECO:0000313" key="2">
    <source>
        <dbReference type="Proteomes" id="UP000229383"/>
    </source>
</evidence>
<reference evidence="2" key="1">
    <citation type="submission" date="2017-09" db="EMBL/GenBank/DDBJ databases">
        <title>Depth-based differentiation of microbial function through sediment-hosted aquifers and enrichment of novel symbionts in the deep terrestrial subsurface.</title>
        <authorList>
            <person name="Probst A.J."/>
            <person name="Ladd B."/>
            <person name="Jarett J.K."/>
            <person name="Geller-Mcgrath D.E."/>
            <person name="Sieber C.M.K."/>
            <person name="Emerson J.B."/>
            <person name="Anantharaman K."/>
            <person name="Thomas B.C."/>
            <person name="Malmstrom R."/>
            <person name="Stieglmeier M."/>
            <person name="Klingl A."/>
            <person name="Woyke T."/>
            <person name="Ryan C.M."/>
            <person name="Banfield J.F."/>
        </authorList>
    </citation>
    <scope>NUCLEOTIDE SEQUENCE [LARGE SCALE GENOMIC DNA]</scope>
</reference>
<dbReference type="EMBL" id="PFCN01000011">
    <property type="protein sequence ID" value="PIR70572.1"/>
    <property type="molecule type" value="Genomic_DNA"/>
</dbReference>
<protein>
    <submittedName>
        <fullName evidence="1">Uncharacterized protein</fullName>
    </submittedName>
</protein>
<dbReference type="AlphaFoldDB" id="A0A2H0TGB0"/>
<proteinExistence type="predicted"/>
<organism evidence="1 2">
    <name type="scientific">Candidatus Niyogibacteria bacterium CG10_big_fil_rev_8_21_14_0_10_42_19</name>
    <dbReference type="NCBI Taxonomy" id="1974725"/>
    <lineage>
        <taxon>Bacteria</taxon>
        <taxon>Candidatus Niyogiibacteriota</taxon>
    </lineage>
</organism>